<feature type="binding site" description="covalent" evidence="7">
    <location>
        <position position="150"/>
    </location>
    <ligand>
        <name>heme c</name>
        <dbReference type="ChEBI" id="CHEBI:61717"/>
    </ligand>
</feature>
<comment type="PTM">
    <text evidence="7">Binds 1 heme group per subunit.</text>
</comment>
<dbReference type="STRING" id="218672.SAMN04489759_105132"/>
<evidence type="ECO:0000256" key="2">
    <source>
        <dbReference type="ARBA" id="ARBA00022617"/>
    </source>
</evidence>
<dbReference type="SUPFAM" id="SSF47175">
    <property type="entry name" value="Cytochromes"/>
    <property type="match status" value="1"/>
</dbReference>
<evidence type="ECO:0000256" key="4">
    <source>
        <dbReference type="ARBA" id="ARBA00022982"/>
    </source>
</evidence>
<protein>
    <submittedName>
        <fullName evidence="9">Cytochrome c556</fullName>
    </submittedName>
</protein>
<keyword evidence="10" id="KW-1185">Reference proteome</keyword>
<feature type="binding site" description="covalent" evidence="7">
    <location>
        <position position="147"/>
    </location>
    <ligand>
        <name>heme c</name>
        <dbReference type="ChEBI" id="CHEBI:61717"/>
    </ligand>
</feature>
<keyword evidence="4" id="KW-0249">Electron transport</keyword>
<dbReference type="EMBL" id="FNBP01000005">
    <property type="protein sequence ID" value="SDG19799.1"/>
    <property type="molecule type" value="Genomic_DNA"/>
</dbReference>
<evidence type="ECO:0000256" key="1">
    <source>
        <dbReference type="ARBA" id="ARBA00022448"/>
    </source>
</evidence>
<keyword evidence="8" id="KW-0732">Signal</keyword>
<dbReference type="GO" id="GO:0020037">
    <property type="term" value="F:heme binding"/>
    <property type="evidence" value="ECO:0007669"/>
    <property type="project" value="InterPro"/>
</dbReference>
<feature type="signal peptide" evidence="8">
    <location>
        <begin position="1"/>
        <end position="23"/>
    </location>
</feature>
<dbReference type="GO" id="GO:0005506">
    <property type="term" value="F:iron ion binding"/>
    <property type="evidence" value="ECO:0007669"/>
    <property type="project" value="InterPro"/>
</dbReference>
<evidence type="ECO:0000256" key="5">
    <source>
        <dbReference type="ARBA" id="ARBA00023004"/>
    </source>
</evidence>
<keyword evidence="1" id="KW-0813">Transport</keyword>
<evidence type="ECO:0000256" key="6">
    <source>
        <dbReference type="PIRSR" id="PIRSR000027-1"/>
    </source>
</evidence>
<sequence length="159" mass="16364">MYLTKSISAISLGALLIATTGFAASHSDKAAKAAVGARHAQMQIIAYHTGILGGMAKGEAEYDAEKAKAAASNLHAAAMLDPSTMWVEGTENGMVEGSDAKPEVWTDAEGFASKLENLQTASAAMMDAAGTDLDALKASMGNLGKACGACHDDYRVPKN</sequence>
<dbReference type="InterPro" id="IPR002321">
    <property type="entry name" value="Cyt_c_II"/>
</dbReference>
<organism evidence="9 10">
    <name type="scientific">Sulfitobacter delicatus</name>
    <dbReference type="NCBI Taxonomy" id="218672"/>
    <lineage>
        <taxon>Bacteria</taxon>
        <taxon>Pseudomonadati</taxon>
        <taxon>Pseudomonadota</taxon>
        <taxon>Alphaproteobacteria</taxon>
        <taxon>Rhodobacterales</taxon>
        <taxon>Roseobacteraceae</taxon>
        <taxon>Sulfitobacter</taxon>
    </lineage>
</organism>
<dbReference type="Pfam" id="PF01322">
    <property type="entry name" value="Cytochrom_C_2"/>
    <property type="match status" value="1"/>
</dbReference>
<evidence type="ECO:0000256" key="3">
    <source>
        <dbReference type="ARBA" id="ARBA00022723"/>
    </source>
</evidence>
<dbReference type="RefSeq" id="WP_167356412.1">
    <property type="nucleotide sequence ID" value="NZ_FNBP01000005.1"/>
</dbReference>
<dbReference type="InterPro" id="IPR012127">
    <property type="entry name" value="Cyt_c_prime"/>
</dbReference>
<evidence type="ECO:0000313" key="10">
    <source>
        <dbReference type="Proteomes" id="UP000199399"/>
    </source>
</evidence>
<dbReference type="PROSITE" id="PS51009">
    <property type="entry name" value="CYTCII"/>
    <property type="match status" value="1"/>
</dbReference>
<gene>
    <name evidence="9" type="ORF">SAMN04489759_105132</name>
</gene>
<accession>A0A1G7SBI9</accession>
<dbReference type="GO" id="GO:0022900">
    <property type="term" value="P:electron transport chain"/>
    <property type="evidence" value="ECO:0007669"/>
    <property type="project" value="InterPro"/>
</dbReference>
<evidence type="ECO:0000256" key="7">
    <source>
        <dbReference type="PIRSR" id="PIRSR000027-2"/>
    </source>
</evidence>
<dbReference type="InterPro" id="IPR010980">
    <property type="entry name" value="Cyt_c/b562"/>
</dbReference>
<keyword evidence="5 6" id="KW-0408">Iron</keyword>
<proteinExistence type="predicted"/>
<dbReference type="Gene3D" id="1.20.120.10">
    <property type="entry name" value="Cytochrome c/b562"/>
    <property type="match status" value="1"/>
</dbReference>
<feature type="chain" id="PRO_5011523414" evidence="8">
    <location>
        <begin position="24"/>
        <end position="159"/>
    </location>
</feature>
<dbReference type="PRINTS" id="PR00608">
    <property type="entry name" value="CYTCHROMECII"/>
</dbReference>
<keyword evidence="3 6" id="KW-0479">Metal-binding</keyword>
<dbReference type="PIRSF" id="PIRSF000027">
    <property type="entry name" value="Cytc_c_prime"/>
    <property type="match status" value="1"/>
</dbReference>
<dbReference type="GO" id="GO:0042597">
    <property type="term" value="C:periplasmic space"/>
    <property type="evidence" value="ECO:0007669"/>
    <property type="project" value="InterPro"/>
</dbReference>
<dbReference type="GO" id="GO:0009055">
    <property type="term" value="F:electron transfer activity"/>
    <property type="evidence" value="ECO:0007669"/>
    <property type="project" value="InterPro"/>
</dbReference>
<dbReference type="Proteomes" id="UP000199399">
    <property type="component" value="Unassembled WGS sequence"/>
</dbReference>
<dbReference type="InterPro" id="IPR015984">
    <property type="entry name" value="Cyt_c_prime_subgr"/>
</dbReference>
<feature type="binding site" description="axial binding residue" evidence="6">
    <location>
        <position position="151"/>
    </location>
    <ligand>
        <name>heme c</name>
        <dbReference type="ChEBI" id="CHEBI:61717"/>
    </ligand>
    <ligandPart>
        <name>Fe</name>
        <dbReference type="ChEBI" id="CHEBI:18248"/>
    </ligandPart>
</feature>
<dbReference type="AlphaFoldDB" id="A0A1G7SBI9"/>
<reference evidence="10" key="1">
    <citation type="submission" date="2016-10" db="EMBL/GenBank/DDBJ databases">
        <authorList>
            <person name="Varghese N."/>
            <person name="Submissions S."/>
        </authorList>
    </citation>
    <scope>NUCLEOTIDE SEQUENCE [LARGE SCALE GENOMIC DNA]</scope>
    <source>
        <strain evidence="10">DSM 16477</strain>
    </source>
</reference>
<name>A0A1G7SBI9_9RHOB</name>
<keyword evidence="2 7" id="KW-0349">Heme</keyword>
<evidence type="ECO:0000313" key="9">
    <source>
        <dbReference type="EMBL" id="SDG19799.1"/>
    </source>
</evidence>
<evidence type="ECO:0000256" key="8">
    <source>
        <dbReference type="SAM" id="SignalP"/>
    </source>
</evidence>